<accession>A0A3S5CP53</accession>
<dbReference type="EMBL" id="CAAALY010253389">
    <property type="protein sequence ID" value="VEL36863.1"/>
    <property type="molecule type" value="Genomic_DNA"/>
</dbReference>
<evidence type="ECO:0000313" key="1">
    <source>
        <dbReference type="EMBL" id="VEL36863.1"/>
    </source>
</evidence>
<name>A0A3S5CP53_9PLAT</name>
<reference evidence="1" key="1">
    <citation type="submission" date="2018-11" db="EMBL/GenBank/DDBJ databases">
        <authorList>
            <consortium name="Pathogen Informatics"/>
        </authorList>
    </citation>
    <scope>NUCLEOTIDE SEQUENCE</scope>
</reference>
<dbReference type="Proteomes" id="UP000784294">
    <property type="component" value="Unassembled WGS sequence"/>
</dbReference>
<sequence>MIGPALSNQYEFADTENVLRLSYGAAENVFFELGYNLQLLLYLRGDGYLTEAVRERGLAYCSVVLQRGFSYYNVKEGAFANFRDSLNKFSHPEGTAGSTSPTSYQQPQRRLNHDSAACKLDTLATPLHCHECSWVKGQM</sequence>
<dbReference type="Gene3D" id="1.50.10.20">
    <property type="match status" value="1"/>
</dbReference>
<gene>
    <name evidence="1" type="ORF">PXEA_LOCUS30303</name>
</gene>
<protein>
    <submittedName>
        <fullName evidence="1">Uncharacterized protein</fullName>
    </submittedName>
</protein>
<comment type="caution">
    <text evidence="1">The sequence shown here is derived from an EMBL/GenBank/DDBJ whole genome shotgun (WGS) entry which is preliminary data.</text>
</comment>
<organism evidence="1 2">
    <name type="scientific">Protopolystoma xenopodis</name>
    <dbReference type="NCBI Taxonomy" id="117903"/>
    <lineage>
        <taxon>Eukaryota</taxon>
        <taxon>Metazoa</taxon>
        <taxon>Spiralia</taxon>
        <taxon>Lophotrochozoa</taxon>
        <taxon>Platyhelminthes</taxon>
        <taxon>Monogenea</taxon>
        <taxon>Polyopisthocotylea</taxon>
        <taxon>Polystomatidea</taxon>
        <taxon>Polystomatidae</taxon>
        <taxon>Protopolystoma</taxon>
    </lineage>
</organism>
<dbReference type="AlphaFoldDB" id="A0A3S5CP53"/>
<proteinExistence type="predicted"/>
<keyword evidence="2" id="KW-1185">Reference proteome</keyword>
<evidence type="ECO:0000313" key="2">
    <source>
        <dbReference type="Proteomes" id="UP000784294"/>
    </source>
</evidence>